<name>A0ABW0P3R3_9HYPH</name>
<dbReference type="EMBL" id="JBHSLU010000017">
    <property type="protein sequence ID" value="MFC5505464.1"/>
    <property type="molecule type" value="Genomic_DNA"/>
</dbReference>
<dbReference type="PROSITE" id="PS00383">
    <property type="entry name" value="TYR_PHOSPHATASE_1"/>
    <property type="match status" value="1"/>
</dbReference>
<proteinExistence type="predicted"/>
<dbReference type="SUPFAM" id="SSF52799">
    <property type="entry name" value="(Phosphotyrosine protein) phosphatases II"/>
    <property type="match status" value="1"/>
</dbReference>
<comment type="caution">
    <text evidence="2">The sequence shown here is derived from an EMBL/GenBank/DDBJ whole genome shotgun (WGS) entry which is preliminary data.</text>
</comment>
<reference evidence="3" key="1">
    <citation type="journal article" date="2019" name="Int. J. Syst. Evol. Microbiol.">
        <title>The Global Catalogue of Microorganisms (GCM) 10K type strain sequencing project: providing services to taxonomists for standard genome sequencing and annotation.</title>
        <authorList>
            <consortium name="The Broad Institute Genomics Platform"/>
            <consortium name="The Broad Institute Genome Sequencing Center for Infectious Disease"/>
            <person name="Wu L."/>
            <person name="Ma J."/>
        </authorList>
    </citation>
    <scope>NUCLEOTIDE SEQUENCE [LARGE SCALE GENOMIC DNA]</scope>
    <source>
        <strain evidence="3">CCUG 43117</strain>
    </source>
</reference>
<protein>
    <submittedName>
        <fullName evidence="2">Tyrosine phosphatase family protein</fullName>
    </submittedName>
</protein>
<evidence type="ECO:0000259" key="1">
    <source>
        <dbReference type="PROSITE" id="PS50056"/>
    </source>
</evidence>
<dbReference type="RefSeq" id="WP_377816615.1">
    <property type="nucleotide sequence ID" value="NZ_JBHSLU010000017.1"/>
</dbReference>
<organism evidence="2 3">
    <name type="scientific">Bosea massiliensis</name>
    <dbReference type="NCBI Taxonomy" id="151419"/>
    <lineage>
        <taxon>Bacteria</taxon>
        <taxon>Pseudomonadati</taxon>
        <taxon>Pseudomonadota</taxon>
        <taxon>Alphaproteobacteria</taxon>
        <taxon>Hyphomicrobiales</taxon>
        <taxon>Boseaceae</taxon>
        <taxon>Bosea</taxon>
    </lineage>
</organism>
<dbReference type="InterPro" id="IPR016130">
    <property type="entry name" value="Tyr_Pase_AS"/>
</dbReference>
<dbReference type="InterPro" id="IPR029021">
    <property type="entry name" value="Prot-tyrosine_phosphatase-like"/>
</dbReference>
<dbReference type="InterPro" id="IPR000387">
    <property type="entry name" value="Tyr_Pase_dom"/>
</dbReference>
<gene>
    <name evidence="2" type="ORF">ACFPN9_09365</name>
</gene>
<dbReference type="Proteomes" id="UP001596060">
    <property type="component" value="Unassembled WGS sequence"/>
</dbReference>
<accession>A0ABW0P3R3</accession>
<dbReference type="Gene3D" id="3.90.190.10">
    <property type="entry name" value="Protein tyrosine phosphatase superfamily"/>
    <property type="match status" value="1"/>
</dbReference>
<keyword evidence="3" id="KW-1185">Reference proteome</keyword>
<evidence type="ECO:0000313" key="2">
    <source>
        <dbReference type="EMBL" id="MFC5505464.1"/>
    </source>
</evidence>
<sequence>MLHVCSLRAAEKQKRKFAAVLTLESPRTARRERLRFHAQPAPDHLVLRFEDLDYGPPSVTLPTREHARLVLEFGRKHADGTLLVHCAAGVGRSPAAALVVLADRYGPGREADALEDLLVLRPEAVPNLALTAAADAELGRGGALLSVVVAKNSTRDDWQSVRARKQELFDCFPDTFA</sequence>
<feature type="domain" description="Tyrosine specific protein phosphatases" evidence="1">
    <location>
        <begin position="64"/>
        <end position="125"/>
    </location>
</feature>
<evidence type="ECO:0000313" key="3">
    <source>
        <dbReference type="Proteomes" id="UP001596060"/>
    </source>
</evidence>
<dbReference type="PROSITE" id="PS50056">
    <property type="entry name" value="TYR_PHOSPHATASE_2"/>
    <property type="match status" value="1"/>
</dbReference>